<dbReference type="HOGENOM" id="CLU_092498_0_1_1"/>
<keyword evidence="3" id="KW-1185">Reference proteome</keyword>
<reference evidence="3" key="2">
    <citation type="submission" date="2015-01" db="EMBL/GenBank/DDBJ databases">
        <title>Evolutionary Origins and Diversification of the Mycorrhizal Mutualists.</title>
        <authorList>
            <consortium name="DOE Joint Genome Institute"/>
            <consortium name="Mycorrhizal Genomics Consortium"/>
            <person name="Kohler A."/>
            <person name="Kuo A."/>
            <person name="Nagy L.G."/>
            <person name="Floudas D."/>
            <person name="Copeland A."/>
            <person name="Barry K.W."/>
            <person name="Cichocki N."/>
            <person name="Veneault-Fourrey C."/>
            <person name="LaButti K."/>
            <person name="Lindquist E.A."/>
            <person name="Lipzen A."/>
            <person name="Lundell T."/>
            <person name="Morin E."/>
            <person name="Murat C."/>
            <person name="Riley R."/>
            <person name="Ohm R."/>
            <person name="Sun H."/>
            <person name="Tunlid A."/>
            <person name="Henrissat B."/>
            <person name="Grigoriev I.V."/>
            <person name="Hibbett D.S."/>
            <person name="Martin F."/>
        </authorList>
    </citation>
    <scope>NUCLEOTIDE SEQUENCE [LARGE SCALE GENOMIC DNA]</scope>
    <source>
        <strain evidence="3">MAFF 305830</strain>
    </source>
</reference>
<organism evidence="2 3">
    <name type="scientific">Serendipita vermifera MAFF 305830</name>
    <dbReference type="NCBI Taxonomy" id="933852"/>
    <lineage>
        <taxon>Eukaryota</taxon>
        <taxon>Fungi</taxon>
        <taxon>Dikarya</taxon>
        <taxon>Basidiomycota</taxon>
        <taxon>Agaricomycotina</taxon>
        <taxon>Agaricomycetes</taxon>
        <taxon>Sebacinales</taxon>
        <taxon>Serendipitaceae</taxon>
        <taxon>Serendipita</taxon>
    </lineage>
</organism>
<protein>
    <submittedName>
        <fullName evidence="2">Uncharacterized protein</fullName>
    </submittedName>
</protein>
<sequence length="172" mass="18567">MRVFSLFSMLAVAVSVYAQSATVVIGNFQMLTTMSSDLEILTRDINLVTVLFKGPQVGAGLAKISNTVYQVINNMDNPPPVFNNVDAKAIVDVLKTFVRVHQRLLNTIIGKHGLLSLFFFTEPVRVALVGLEAAVDAFALGLIDMIPTQAGPADDQFHSLDITIGAAINVYS</sequence>
<reference evidence="2 3" key="1">
    <citation type="submission" date="2014-04" db="EMBL/GenBank/DDBJ databases">
        <authorList>
            <consortium name="DOE Joint Genome Institute"/>
            <person name="Kuo A."/>
            <person name="Zuccaro A."/>
            <person name="Kohler A."/>
            <person name="Nagy L.G."/>
            <person name="Floudas D."/>
            <person name="Copeland A."/>
            <person name="Barry K.W."/>
            <person name="Cichocki N."/>
            <person name="Veneault-Fourrey C."/>
            <person name="LaButti K."/>
            <person name="Lindquist E.A."/>
            <person name="Lipzen A."/>
            <person name="Lundell T."/>
            <person name="Morin E."/>
            <person name="Murat C."/>
            <person name="Sun H."/>
            <person name="Tunlid A."/>
            <person name="Henrissat B."/>
            <person name="Grigoriev I.V."/>
            <person name="Hibbett D.S."/>
            <person name="Martin F."/>
            <person name="Nordberg H.P."/>
            <person name="Cantor M.N."/>
            <person name="Hua S.X."/>
        </authorList>
    </citation>
    <scope>NUCLEOTIDE SEQUENCE [LARGE SCALE GENOMIC DNA]</scope>
    <source>
        <strain evidence="2 3">MAFF 305830</strain>
    </source>
</reference>
<dbReference type="OrthoDB" id="3210262at2759"/>
<dbReference type="AlphaFoldDB" id="A0A0C3BNW6"/>
<feature type="chain" id="PRO_5002161942" evidence="1">
    <location>
        <begin position="19"/>
        <end position="172"/>
    </location>
</feature>
<evidence type="ECO:0000313" key="3">
    <source>
        <dbReference type="Proteomes" id="UP000054097"/>
    </source>
</evidence>
<dbReference type="Pfam" id="PF17615">
    <property type="entry name" value="C166"/>
    <property type="match status" value="1"/>
</dbReference>
<dbReference type="Proteomes" id="UP000054097">
    <property type="component" value="Unassembled WGS sequence"/>
</dbReference>
<gene>
    <name evidence="2" type="ORF">M408DRAFT_325389</name>
</gene>
<name>A0A0C3BNW6_SERVB</name>
<keyword evidence="1" id="KW-0732">Signal</keyword>
<proteinExistence type="predicted"/>
<dbReference type="EMBL" id="KN824277">
    <property type="protein sequence ID" value="KIM33789.1"/>
    <property type="molecule type" value="Genomic_DNA"/>
</dbReference>
<feature type="signal peptide" evidence="1">
    <location>
        <begin position="1"/>
        <end position="18"/>
    </location>
</feature>
<accession>A0A0C3BNW6</accession>
<evidence type="ECO:0000256" key="1">
    <source>
        <dbReference type="SAM" id="SignalP"/>
    </source>
</evidence>
<evidence type="ECO:0000313" key="2">
    <source>
        <dbReference type="EMBL" id="KIM33789.1"/>
    </source>
</evidence>